<dbReference type="AlphaFoldDB" id="A0A8K0TIM5"/>
<comment type="caution">
    <text evidence="3">The sequence shown here is derived from an EMBL/GenBank/DDBJ whole genome shotgun (WGS) entry which is preliminary data.</text>
</comment>
<dbReference type="InterPro" id="IPR024934">
    <property type="entry name" value="Rubredoxin-like_dom"/>
</dbReference>
<accession>A0A8K0TIM5</accession>
<dbReference type="PROSITE" id="PS50903">
    <property type="entry name" value="RUBREDOXIN_LIKE"/>
    <property type="match status" value="1"/>
</dbReference>
<dbReference type="SMART" id="SM00355">
    <property type="entry name" value="ZnF_C2H2"/>
    <property type="match status" value="2"/>
</dbReference>
<reference evidence="3" key="1">
    <citation type="journal article" date="2021" name="Nat. Commun.">
        <title>Genetic determinants of endophytism in the Arabidopsis root mycobiome.</title>
        <authorList>
            <person name="Mesny F."/>
            <person name="Miyauchi S."/>
            <person name="Thiergart T."/>
            <person name="Pickel B."/>
            <person name="Atanasova L."/>
            <person name="Karlsson M."/>
            <person name="Huettel B."/>
            <person name="Barry K.W."/>
            <person name="Haridas S."/>
            <person name="Chen C."/>
            <person name="Bauer D."/>
            <person name="Andreopoulos W."/>
            <person name="Pangilinan J."/>
            <person name="LaButti K."/>
            <person name="Riley R."/>
            <person name="Lipzen A."/>
            <person name="Clum A."/>
            <person name="Drula E."/>
            <person name="Henrissat B."/>
            <person name="Kohler A."/>
            <person name="Grigoriev I.V."/>
            <person name="Martin F.M."/>
            <person name="Hacquard S."/>
        </authorList>
    </citation>
    <scope>NUCLEOTIDE SEQUENCE</scope>
    <source>
        <strain evidence="3">MPI-CAGE-AT-0016</strain>
    </source>
</reference>
<dbReference type="Gene3D" id="3.30.160.60">
    <property type="entry name" value="Classic Zinc Finger"/>
    <property type="match status" value="1"/>
</dbReference>
<organism evidence="3 4">
    <name type="scientific">Plectosphaerella cucumerina</name>
    <dbReference type="NCBI Taxonomy" id="40658"/>
    <lineage>
        <taxon>Eukaryota</taxon>
        <taxon>Fungi</taxon>
        <taxon>Dikarya</taxon>
        <taxon>Ascomycota</taxon>
        <taxon>Pezizomycotina</taxon>
        <taxon>Sordariomycetes</taxon>
        <taxon>Hypocreomycetidae</taxon>
        <taxon>Glomerellales</taxon>
        <taxon>Plectosphaerellaceae</taxon>
        <taxon>Plectosphaerella</taxon>
    </lineage>
</organism>
<name>A0A8K0TIM5_9PEZI</name>
<evidence type="ECO:0000313" key="3">
    <source>
        <dbReference type="EMBL" id="KAH7359250.1"/>
    </source>
</evidence>
<feature type="region of interest" description="Disordered" evidence="1">
    <location>
        <begin position="22"/>
        <end position="41"/>
    </location>
</feature>
<dbReference type="GO" id="GO:0005506">
    <property type="term" value="F:iron ion binding"/>
    <property type="evidence" value="ECO:0007669"/>
    <property type="project" value="InterPro"/>
</dbReference>
<dbReference type="Proteomes" id="UP000813385">
    <property type="component" value="Unassembled WGS sequence"/>
</dbReference>
<gene>
    <name evidence="3" type="ORF">B0T11DRAFT_113718</name>
</gene>
<evidence type="ECO:0000259" key="2">
    <source>
        <dbReference type="PROSITE" id="PS50903"/>
    </source>
</evidence>
<dbReference type="InterPro" id="IPR013087">
    <property type="entry name" value="Znf_C2H2_type"/>
</dbReference>
<proteinExistence type="predicted"/>
<dbReference type="OrthoDB" id="3437960at2759"/>
<feature type="domain" description="Rubredoxin-like" evidence="2">
    <location>
        <begin position="96"/>
        <end position="146"/>
    </location>
</feature>
<protein>
    <recommendedName>
        <fullName evidence="2">Rubredoxin-like domain-containing protein</fullName>
    </recommendedName>
</protein>
<keyword evidence="4" id="KW-1185">Reference proteome</keyword>
<evidence type="ECO:0000256" key="1">
    <source>
        <dbReference type="SAM" id="MobiDB-lite"/>
    </source>
</evidence>
<dbReference type="SUPFAM" id="SSF57802">
    <property type="entry name" value="Rubredoxin-like"/>
    <property type="match status" value="1"/>
</dbReference>
<evidence type="ECO:0000313" key="4">
    <source>
        <dbReference type="Proteomes" id="UP000813385"/>
    </source>
</evidence>
<dbReference type="EMBL" id="JAGPXD010000004">
    <property type="protein sequence ID" value="KAH7359250.1"/>
    <property type="molecule type" value="Genomic_DNA"/>
</dbReference>
<sequence>MAGTAVQTEAFSEMTTMGFNDATTHSFEDTDVSNQPPSTESDTELLEKYTELEMPPLDHHAISCNGHLYCAWADDQLCSHVEPSRTLARKHLKKHVRPYLCDVCGVVRTAEQADMREHLKTHIIPDLRERFWCPKCLSPRTSFTREDNLLRHMKKKHPEA</sequence>